<dbReference type="AlphaFoldDB" id="A0AAV1JUR1"/>
<dbReference type="EMBL" id="CAVLEF010000144">
    <property type="protein sequence ID" value="CAK1552491.1"/>
    <property type="molecule type" value="Genomic_DNA"/>
</dbReference>
<protein>
    <submittedName>
        <fullName evidence="1">Uncharacterized protein</fullName>
    </submittedName>
</protein>
<gene>
    <name evidence="1" type="ORF">LNINA_LOCUS11532</name>
</gene>
<accession>A0AAV1JUR1</accession>
<evidence type="ECO:0000313" key="2">
    <source>
        <dbReference type="Proteomes" id="UP001497472"/>
    </source>
</evidence>
<sequence>MQIKLIENESNIPFVRLRPSFVLITHELAWHSHKDKASSHFDSAACVRYSLRRFCCVTSVVRVRSNLAYEIARRRRNQEVQKVPCRRQREIERRFR</sequence>
<dbReference type="Proteomes" id="UP001497472">
    <property type="component" value="Unassembled WGS sequence"/>
</dbReference>
<reference evidence="1 2" key="1">
    <citation type="submission" date="2023-11" db="EMBL/GenBank/DDBJ databases">
        <authorList>
            <person name="Okamura Y."/>
        </authorList>
    </citation>
    <scope>NUCLEOTIDE SEQUENCE [LARGE SCALE GENOMIC DNA]</scope>
</reference>
<evidence type="ECO:0000313" key="1">
    <source>
        <dbReference type="EMBL" id="CAK1552491.1"/>
    </source>
</evidence>
<keyword evidence="2" id="KW-1185">Reference proteome</keyword>
<proteinExistence type="predicted"/>
<name>A0AAV1JUR1_9NEOP</name>
<organism evidence="1 2">
    <name type="scientific">Leptosia nina</name>
    <dbReference type="NCBI Taxonomy" id="320188"/>
    <lineage>
        <taxon>Eukaryota</taxon>
        <taxon>Metazoa</taxon>
        <taxon>Ecdysozoa</taxon>
        <taxon>Arthropoda</taxon>
        <taxon>Hexapoda</taxon>
        <taxon>Insecta</taxon>
        <taxon>Pterygota</taxon>
        <taxon>Neoptera</taxon>
        <taxon>Endopterygota</taxon>
        <taxon>Lepidoptera</taxon>
        <taxon>Glossata</taxon>
        <taxon>Ditrysia</taxon>
        <taxon>Papilionoidea</taxon>
        <taxon>Pieridae</taxon>
        <taxon>Pierinae</taxon>
        <taxon>Leptosia</taxon>
    </lineage>
</organism>
<comment type="caution">
    <text evidence="1">The sequence shown here is derived from an EMBL/GenBank/DDBJ whole genome shotgun (WGS) entry which is preliminary data.</text>
</comment>